<reference evidence="3" key="1">
    <citation type="submission" date="2015-10" db="EMBL/GenBank/DDBJ databases">
        <authorList>
            <person name="Devillers H."/>
        </authorList>
    </citation>
    <scope>NUCLEOTIDE SEQUENCE [LARGE SCALE GENOMIC DNA]</scope>
</reference>
<feature type="region of interest" description="Disordered" evidence="1">
    <location>
        <begin position="363"/>
        <end position="405"/>
    </location>
</feature>
<dbReference type="InterPro" id="IPR012491">
    <property type="entry name" value="Red1/Rec10"/>
</dbReference>
<protein>
    <submittedName>
        <fullName evidence="2">LAQU0S03e08548g1_1</fullName>
    </submittedName>
</protein>
<keyword evidence="3" id="KW-1185">Reference proteome</keyword>
<dbReference type="Pfam" id="PF07964">
    <property type="entry name" value="Red1"/>
    <property type="match status" value="2"/>
</dbReference>
<sequence length="777" mass="86829">MSQLNGELQKLIKLAETGYLGKEPIFLKSLQSQREKGASVSAKTKCSLCDLLKANNDNLEPFKWQLADITVQVVLAPNTEDFESENRGYMWSVLMRQKCWSTGDFDSHFLKTLIDFGLDFDEPHSWKCIALLLEIAADEPKRCKPVLASMLQVKYRKALRDALENTRDFQLASTLIRLLGFLFPRKTPPVPVHSQYGLQIWDEPYKNESFFNDPSYPSKNGSSLEFVLKKMGPFPHFGHLKSFSFVTGSPNGETKAIKSASFVQCTDSMLYIWTTGLQLVEFQLKHLEVTKCAVKGGLRLRLLNLRSTMYFPVQSVFSTMSSKASSLIIVFEDVSLAETCLRSMRRHKISEVESFIAFPSNSSITETSDSASPKNLENPTYTPPPNKTACSLSNSSSSEDNKNAPNSNELVLQLKSDEWGFDSPIDTDKSANSHSVHGEANSSRTSGEEPNADEHSPLVLMQKRKQARAGRQITGVVPPKLAMMASSENKAKEGAPLNLDVEKSDNATTSVTAVGSRIQKQRLPKPKLAGSIKQQDLLRLESIFNSAGPKTNFRRPKDMHSVPRNTKHEKTPHMDHKLPVDPQKLHKRRAEDTEVNPANTKRVAHAAEEDASEEASEACNISAKAALASTKAESRSLLRVPATKAKPLLHRELTKAPPSPEITNFESTTIGTPSGILPGKGLDYGDNSFTNKLQEQIFKSVTCFSEELVKRIEIVNEELNNKVFQELSEKYQRMFDQLQASFQSDVSNMSRFVGEIKDLLHLPEDQLIKAIRKKKFN</sequence>
<dbReference type="GO" id="GO:0007131">
    <property type="term" value="P:reciprocal meiotic recombination"/>
    <property type="evidence" value="ECO:0007669"/>
    <property type="project" value="InterPro"/>
</dbReference>
<feature type="region of interest" description="Disordered" evidence="1">
    <location>
        <begin position="421"/>
        <end position="455"/>
    </location>
</feature>
<dbReference type="Proteomes" id="UP000236544">
    <property type="component" value="Unassembled WGS sequence"/>
</dbReference>
<evidence type="ECO:0000256" key="1">
    <source>
        <dbReference type="SAM" id="MobiDB-lite"/>
    </source>
</evidence>
<evidence type="ECO:0000313" key="3">
    <source>
        <dbReference type="Proteomes" id="UP000236544"/>
    </source>
</evidence>
<feature type="region of interest" description="Disordered" evidence="1">
    <location>
        <begin position="548"/>
        <end position="615"/>
    </location>
</feature>
<gene>
    <name evidence="2" type="ORF">LAQU0_S03e08548g</name>
</gene>
<organism evidence="2 3">
    <name type="scientific">Lachancea quebecensis</name>
    <dbReference type="NCBI Taxonomy" id="1654605"/>
    <lineage>
        <taxon>Eukaryota</taxon>
        <taxon>Fungi</taxon>
        <taxon>Dikarya</taxon>
        <taxon>Ascomycota</taxon>
        <taxon>Saccharomycotina</taxon>
        <taxon>Saccharomycetes</taxon>
        <taxon>Saccharomycetales</taxon>
        <taxon>Saccharomycetaceae</taxon>
        <taxon>Lachancea</taxon>
    </lineage>
</organism>
<feature type="compositionally biased region" description="Basic and acidic residues" evidence="1">
    <location>
        <begin position="555"/>
        <end position="579"/>
    </location>
</feature>
<evidence type="ECO:0000313" key="2">
    <source>
        <dbReference type="EMBL" id="CUS21695.1"/>
    </source>
</evidence>
<dbReference type="EMBL" id="LN890565">
    <property type="protein sequence ID" value="CUS21695.1"/>
    <property type="molecule type" value="Genomic_DNA"/>
</dbReference>
<proteinExistence type="predicted"/>
<name>A0A0P1KQ40_9SACH</name>
<dbReference type="OrthoDB" id="3980800at2759"/>
<dbReference type="AlphaFoldDB" id="A0A0P1KQ40"/>
<feature type="compositionally biased region" description="Polar residues" evidence="1">
    <location>
        <begin position="432"/>
        <end position="445"/>
    </location>
</feature>
<accession>A0A0P1KQ40</accession>
<feature type="compositionally biased region" description="Polar residues" evidence="1">
    <location>
        <begin position="363"/>
        <end position="380"/>
    </location>
</feature>